<dbReference type="SUPFAM" id="SSF55729">
    <property type="entry name" value="Acyl-CoA N-acyltransferases (Nat)"/>
    <property type="match status" value="1"/>
</dbReference>
<keyword evidence="2" id="KW-0012">Acyltransferase</keyword>
<protein>
    <submittedName>
        <fullName evidence="4">N-acetyltransferase</fullName>
    </submittedName>
</protein>
<keyword evidence="1" id="KW-0808">Transferase</keyword>
<evidence type="ECO:0000256" key="1">
    <source>
        <dbReference type="ARBA" id="ARBA00022679"/>
    </source>
</evidence>
<dbReference type="CDD" id="cd04301">
    <property type="entry name" value="NAT_SF"/>
    <property type="match status" value="1"/>
</dbReference>
<dbReference type="InterPro" id="IPR000182">
    <property type="entry name" value="GNAT_dom"/>
</dbReference>
<dbReference type="InterPro" id="IPR016181">
    <property type="entry name" value="Acyl_CoA_acyltransferase"/>
</dbReference>
<dbReference type="Pfam" id="PF00583">
    <property type="entry name" value="Acetyltransf_1"/>
    <property type="match status" value="1"/>
</dbReference>
<dbReference type="Gene3D" id="3.40.630.30">
    <property type="match status" value="1"/>
</dbReference>
<evidence type="ECO:0000256" key="2">
    <source>
        <dbReference type="ARBA" id="ARBA00023315"/>
    </source>
</evidence>
<gene>
    <name evidence="4" type="ORF">Sspor_58150</name>
</gene>
<name>A0ABQ3TIL9_9ACTN</name>
<feature type="domain" description="N-acetyltransferase" evidence="3">
    <location>
        <begin position="5"/>
        <end position="163"/>
    </location>
</feature>
<proteinExistence type="predicted"/>
<evidence type="ECO:0000313" key="5">
    <source>
        <dbReference type="Proteomes" id="UP000608522"/>
    </source>
</evidence>
<dbReference type="PROSITE" id="PS51186">
    <property type="entry name" value="GNAT"/>
    <property type="match status" value="1"/>
</dbReference>
<keyword evidence="5" id="KW-1185">Reference proteome</keyword>
<dbReference type="EMBL" id="BNED01000005">
    <property type="protein sequence ID" value="GHI80254.1"/>
    <property type="molecule type" value="Genomic_DNA"/>
</dbReference>
<dbReference type="Proteomes" id="UP000608522">
    <property type="component" value="Unassembled WGS sequence"/>
</dbReference>
<dbReference type="PANTHER" id="PTHR43072">
    <property type="entry name" value="N-ACETYLTRANSFERASE"/>
    <property type="match status" value="1"/>
</dbReference>
<evidence type="ECO:0000313" key="4">
    <source>
        <dbReference type="EMBL" id="GHI80254.1"/>
    </source>
</evidence>
<organism evidence="4 5">
    <name type="scientific">Streptomyces spororaveus</name>
    <dbReference type="NCBI Taxonomy" id="284039"/>
    <lineage>
        <taxon>Bacteria</taxon>
        <taxon>Bacillati</taxon>
        <taxon>Actinomycetota</taxon>
        <taxon>Actinomycetes</taxon>
        <taxon>Kitasatosporales</taxon>
        <taxon>Streptomycetaceae</taxon>
        <taxon>Streptomyces</taxon>
    </lineage>
</organism>
<sequence length="173" mass="18847">MALDVVIRPARAEDEREIVELFRSTWSRVSEPGPERPAGAAVFDERHPVENYLVAERGRRIVGYIAQAPASPLETNRHVRHIQGLAVLGSARGGGVGQALVEAVCAAARAAGARRMNLRVLGHNLPAQRLYRRCGFAVVGVLPEEFLLDGAYVDDVWMSRSLTGPHEPAQPLP</sequence>
<reference evidence="5" key="1">
    <citation type="submission" date="2023-07" db="EMBL/GenBank/DDBJ databases">
        <title>Whole genome shotgun sequence of Streptomyces spororaveus NBRC 15456.</title>
        <authorList>
            <person name="Komaki H."/>
            <person name="Tamura T."/>
        </authorList>
    </citation>
    <scope>NUCLEOTIDE SEQUENCE [LARGE SCALE GENOMIC DNA]</scope>
    <source>
        <strain evidence="5">NBRC 15456</strain>
    </source>
</reference>
<dbReference type="RefSeq" id="WP_202201655.1">
    <property type="nucleotide sequence ID" value="NZ_BAAATO010000027.1"/>
</dbReference>
<comment type="caution">
    <text evidence="4">The sequence shown here is derived from an EMBL/GenBank/DDBJ whole genome shotgun (WGS) entry which is preliminary data.</text>
</comment>
<accession>A0ABQ3TIL9</accession>
<dbReference type="PANTHER" id="PTHR43072:SF23">
    <property type="entry name" value="UPF0039 PROTEIN C11D3.02C"/>
    <property type="match status" value="1"/>
</dbReference>
<evidence type="ECO:0000259" key="3">
    <source>
        <dbReference type="PROSITE" id="PS51186"/>
    </source>
</evidence>